<dbReference type="RefSeq" id="WP_285970613.1">
    <property type="nucleotide sequence ID" value="NZ_CP127294.1"/>
</dbReference>
<evidence type="ECO:0000313" key="1">
    <source>
        <dbReference type="EMBL" id="WIX79941.1"/>
    </source>
</evidence>
<reference evidence="1 2" key="1">
    <citation type="submission" date="2023-06" db="EMBL/GenBank/DDBJ databases">
        <authorList>
            <person name="Oyuntsetseg B."/>
            <person name="Kim S.B."/>
        </authorList>
    </citation>
    <scope>NUCLEOTIDE SEQUENCE [LARGE SCALE GENOMIC DNA]</scope>
    <source>
        <strain evidence="1 2">2-15</strain>
    </source>
</reference>
<dbReference type="KEGG" id="acab:QRX50_03835"/>
<accession>A0A9Y2IJ47</accession>
<dbReference type="EMBL" id="CP127294">
    <property type="protein sequence ID" value="WIX79941.1"/>
    <property type="molecule type" value="Genomic_DNA"/>
</dbReference>
<dbReference type="Proteomes" id="UP001236014">
    <property type="component" value="Chromosome"/>
</dbReference>
<name>A0A9Y2IJ47_9PSEU</name>
<keyword evidence="2" id="KW-1185">Reference proteome</keyword>
<organism evidence="1 2">
    <name type="scientific">Amycolatopsis carbonis</name>
    <dbReference type="NCBI Taxonomy" id="715471"/>
    <lineage>
        <taxon>Bacteria</taxon>
        <taxon>Bacillati</taxon>
        <taxon>Actinomycetota</taxon>
        <taxon>Actinomycetes</taxon>
        <taxon>Pseudonocardiales</taxon>
        <taxon>Pseudonocardiaceae</taxon>
        <taxon>Amycolatopsis</taxon>
    </lineage>
</organism>
<evidence type="ECO:0000313" key="2">
    <source>
        <dbReference type="Proteomes" id="UP001236014"/>
    </source>
</evidence>
<protein>
    <submittedName>
        <fullName evidence="1">Uncharacterized protein</fullName>
    </submittedName>
</protein>
<gene>
    <name evidence="1" type="ORF">QRX50_03835</name>
</gene>
<sequence>MRSFVDEAAVKRFARKLTRDLADGTWAAKHQALKDQPAFDGSLMLVIGR</sequence>
<dbReference type="AlphaFoldDB" id="A0A9Y2IJ47"/>
<proteinExistence type="predicted"/>